<feature type="binding site" evidence="17">
    <location>
        <position position="61"/>
    </location>
    <ligand>
        <name>[4Fe-4S] cluster</name>
        <dbReference type="ChEBI" id="CHEBI:49883"/>
        <note>4Fe-4S-S-AdoMet</note>
    </ligand>
</feature>
<feature type="binding site" evidence="16">
    <location>
        <position position="137"/>
    </location>
    <ligand>
        <name>S-adenosyl-L-methionine</name>
        <dbReference type="ChEBI" id="CHEBI:59789"/>
        <label>1</label>
    </ligand>
</feature>
<dbReference type="SFLD" id="SFLDS00029">
    <property type="entry name" value="Radical_SAM"/>
    <property type="match status" value="1"/>
</dbReference>
<feature type="binding site" evidence="16">
    <location>
        <position position="201"/>
    </location>
    <ligand>
        <name>S-adenosyl-L-methionine</name>
        <dbReference type="ChEBI" id="CHEBI:59789"/>
        <label>2</label>
    </ligand>
</feature>
<gene>
    <name evidence="19" type="primary">hemN</name>
    <name evidence="19" type="ORF">DI555_17150</name>
</gene>
<comment type="cofactor">
    <cofactor evidence="15 17">
        <name>[4Fe-4S] cluster</name>
        <dbReference type="ChEBI" id="CHEBI:49883"/>
    </cofactor>
    <text evidence="15 17">Binds 1 [4Fe-4S] cluster. The cluster is coordinated with 3 cysteines and an exchangeable S-adenosyl-L-methionine.</text>
</comment>
<reference evidence="19 20" key="1">
    <citation type="submission" date="2017-08" db="EMBL/GenBank/DDBJ databases">
        <title>Infants hospitalized years apart are colonized by the same room-sourced microbial strains.</title>
        <authorList>
            <person name="Brooks B."/>
            <person name="Olm M.R."/>
            <person name="Firek B.A."/>
            <person name="Baker R."/>
            <person name="Thomas B.C."/>
            <person name="Morowitz M.J."/>
            <person name="Banfield J.F."/>
        </authorList>
    </citation>
    <scope>NUCLEOTIDE SEQUENCE [LARGE SCALE GENOMIC DNA]</scope>
    <source>
        <strain evidence="19">S2_005_002_R2_33</strain>
    </source>
</reference>
<dbReference type="SFLD" id="SFLDG01065">
    <property type="entry name" value="anaerobic_coproporphyrinogen-I"/>
    <property type="match status" value="1"/>
</dbReference>
<dbReference type="CDD" id="cd01335">
    <property type="entry name" value="Radical_SAM"/>
    <property type="match status" value="1"/>
</dbReference>
<feature type="binding site" evidence="16">
    <location>
        <position position="176"/>
    </location>
    <ligand>
        <name>S-adenosyl-L-methionine</name>
        <dbReference type="ChEBI" id="CHEBI:59789"/>
        <label>2</label>
    </ligand>
</feature>
<keyword evidence="7 15" id="KW-0949">S-adenosyl-L-methionine</keyword>
<sequence length="437" mass="47722">MWTYHPELLAIPVPRYTSFPTAAEFDESVGADAFVQALSGAGGEVSLYVHIPFCEKICWYCGCNTSVANRTDRVSGYLDTLHREIGLVAERLPQGARVTRIAFGGGSPNGIAPVDFVRLVDALALQFSASNPVLSIELDPRTMRAEWAAVIGAVGITRASLGVQTFSEDLQQAIGRVQPARMIEETTAMLRQAGVDSLNFDLMYGLPGQTMAHLEDSLRRTVALGADRIALFGYAHVPHLIARQRKIDAHALPGAEQRFAMAARGYALLVDAGYVPIGFDHFARPGDALAQATLSGRLRRNFQGFTEDRAPVLLGLGASSISGFPDLLVQNEKNSGRYRMMLSQDRLTANRGIRRSAEDRRRGAVIEALLCRGRARIDPDLQCEAWPLLLPYFEAGLCDGDGADLVILPEGLPYARSIAARFDPYRKDSLRRFSSAV</sequence>
<proteinExistence type="inferred from homology"/>
<evidence type="ECO:0000256" key="1">
    <source>
        <dbReference type="ARBA" id="ARBA00004496"/>
    </source>
</evidence>
<dbReference type="Gene3D" id="1.10.10.920">
    <property type="match status" value="1"/>
</dbReference>
<evidence type="ECO:0000256" key="16">
    <source>
        <dbReference type="PIRSR" id="PIRSR000167-1"/>
    </source>
</evidence>
<dbReference type="EMBL" id="QFPX01000017">
    <property type="protein sequence ID" value="PZQ53265.1"/>
    <property type="molecule type" value="Genomic_DNA"/>
</dbReference>
<dbReference type="InterPro" id="IPR004558">
    <property type="entry name" value="Coprogen_oxidase_HemN"/>
</dbReference>
<comment type="subunit">
    <text evidence="4">Monomer.</text>
</comment>
<dbReference type="Gene3D" id="3.80.30.20">
    <property type="entry name" value="tm_1862 like domain"/>
    <property type="match status" value="1"/>
</dbReference>
<name>A0A2W5NRD0_9SPHN</name>
<dbReference type="InterPro" id="IPR007197">
    <property type="entry name" value="rSAM"/>
</dbReference>
<evidence type="ECO:0000256" key="15">
    <source>
        <dbReference type="PIRNR" id="PIRNR000167"/>
    </source>
</evidence>
<dbReference type="SMART" id="SM00729">
    <property type="entry name" value="Elp3"/>
    <property type="match status" value="1"/>
</dbReference>
<dbReference type="InterPro" id="IPR006638">
    <property type="entry name" value="Elp3/MiaA/NifB-like_rSAM"/>
</dbReference>
<dbReference type="AlphaFoldDB" id="A0A2W5NRD0"/>
<evidence type="ECO:0000256" key="5">
    <source>
        <dbReference type="ARBA" id="ARBA00022485"/>
    </source>
</evidence>
<comment type="similarity">
    <text evidence="3 15">Belongs to the anaerobic coproporphyrinogen-III oxidase family.</text>
</comment>
<dbReference type="EC" id="1.3.98.3" evidence="15"/>
<evidence type="ECO:0000313" key="20">
    <source>
        <dbReference type="Proteomes" id="UP000249082"/>
    </source>
</evidence>
<comment type="pathway">
    <text evidence="2 15">Porphyrin-containing compound metabolism; protoporphyrin-IX biosynthesis; protoporphyrinogen-IX from coproporphyrinogen-III (AdoMet route): step 1/1.</text>
</comment>
<evidence type="ECO:0000259" key="18">
    <source>
        <dbReference type="PROSITE" id="PS51918"/>
    </source>
</evidence>
<dbReference type="GO" id="GO:0006782">
    <property type="term" value="P:protoporphyrinogen IX biosynthetic process"/>
    <property type="evidence" value="ECO:0007669"/>
    <property type="project" value="UniProtKB-UniPathway"/>
</dbReference>
<evidence type="ECO:0000256" key="9">
    <source>
        <dbReference type="ARBA" id="ARBA00023002"/>
    </source>
</evidence>
<feature type="binding site" evidence="16">
    <location>
        <position position="105"/>
    </location>
    <ligand>
        <name>S-adenosyl-L-methionine</name>
        <dbReference type="ChEBI" id="CHEBI:59789"/>
        <label>1</label>
    </ligand>
</feature>
<protein>
    <recommendedName>
        <fullName evidence="15">Coproporphyrinogen-III oxidase</fullName>
        <ecNumber evidence="15">1.3.98.3</ecNumber>
    </recommendedName>
</protein>
<evidence type="ECO:0000256" key="8">
    <source>
        <dbReference type="ARBA" id="ARBA00022723"/>
    </source>
</evidence>
<evidence type="ECO:0000256" key="14">
    <source>
        <dbReference type="ARBA" id="ARBA00048321"/>
    </source>
</evidence>
<evidence type="ECO:0000256" key="12">
    <source>
        <dbReference type="ARBA" id="ARBA00023244"/>
    </source>
</evidence>
<organism evidence="19 20">
    <name type="scientific">Novosphingobium pentaromativorans</name>
    <dbReference type="NCBI Taxonomy" id="205844"/>
    <lineage>
        <taxon>Bacteria</taxon>
        <taxon>Pseudomonadati</taxon>
        <taxon>Pseudomonadota</taxon>
        <taxon>Alphaproteobacteria</taxon>
        <taxon>Sphingomonadales</taxon>
        <taxon>Sphingomonadaceae</taxon>
        <taxon>Novosphingobium</taxon>
    </lineage>
</organism>
<dbReference type="InterPro" id="IPR023404">
    <property type="entry name" value="rSAM_horseshoe"/>
</dbReference>
<dbReference type="Pfam" id="PF04055">
    <property type="entry name" value="Radical_SAM"/>
    <property type="match status" value="1"/>
</dbReference>
<evidence type="ECO:0000313" key="19">
    <source>
        <dbReference type="EMBL" id="PZQ53265.1"/>
    </source>
</evidence>
<dbReference type="UniPathway" id="UPA00251">
    <property type="reaction ID" value="UER00323"/>
</dbReference>
<dbReference type="InterPro" id="IPR058240">
    <property type="entry name" value="rSAM_sf"/>
</dbReference>
<dbReference type="GO" id="GO:0051539">
    <property type="term" value="F:4 iron, 4 sulfur cluster binding"/>
    <property type="evidence" value="ECO:0007669"/>
    <property type="project" value="UniProtKB-KW"/>
</dbReference>
<evidence type="ECO:0000256" key="6">
    <source>
        <dbReference type="ARBA" id="ARBA00022490"/>
    </source>
</evidence>
<dbReference type="PANTHER" id="PTHR13932:SF6">
    <property type="entry name" value="OXYGEN-INDEPENDENT COPROPORPHYRINOGEN III OXIDASE"/>
    <property type="match status" value="1"/>
</dbReference>
<keyword evidence="8 15" id="KW-0479">Metal-binding</keyword>
<keyword evidence="9 15" id="KW-0560">Oxidoreductase</keyword>
<keyword evidence="5 15" id="KW-0004">4Fe-4S</keyword>
<comment type="caution">
    <text evidence="19">The sequence shown here is derived from an EMBL/GenBank/DDBJ whole genome shotgun (WGS) entry which is preliminary data.</text>
</comment>
<dbReference type="Proteomes" id="UP000249082">
    <property type="component" value="Unassembled WGS sequence"/>
</dbReference>
<feature type="binding site" evidence="16">
    <location>
        <position position="48"/>
    </location>
    <ligand>
        <name>S-adenosyl-L-methionine</name>
        <dbReference type="ChEBI" id="CHEBI:59789"/>
        <label>1</label>
    </ligand>
</feature>
<dbReference type="GO" id="GO:0051989">
    <property type="term" value="F:coproporphyrinogen dehydrogenase activity"/>
    <property type="evidence" value="ECO:0007669"/>
    <property type="project" value="UniProtKB-EC"/>
</dbReference>
<keyword evidence="12 15" id="KW-0627">Porphyrin biosynthesis</keyword>
<evidence type="ECO:0000256" key="13">
    <source>
        <dbReference type="ARBA" id="ARBA00024295"/>
    </source>
</evidence>
<feature type="binding site" evidence="16">
    <location>
        <position position="164"/>
    </location>
    <ligand>
        <name>S-adenosyl-L-methionine</name>
        <dbReference type="ChEBI" id="CHEBI:59789"/>
        <label>2</label>
    </ligand>
</feature>
<dbReference type="GO" id="GO:0005737">
    <property type="term" value="C:cytoplasm"/>
    <property type="evidence" value="ECO:0007669"/>
    <property type="project" value="UniProtKB-SubCell"/>
</dbReference>
<dbReference type="GO" id="GO:0004109">
    <property type="term" value="F:coproporphyrinogen oxidase activity"/>
    <property type="evidence" value="ECO:0007669"/>
    <property type="project" value="InterPro"/>
</dbReference>
<dbReference type="NCBIfam" id="TIGR00538">
    <property type="entry name" value="hemN"/>
    <property type="match status" value="1"/>
</dbReference>
<feature type="binding site" evidence="17">
    <location>
        <position position="58"/>
    </location>
    <ligand>
        <name>[4Fe-4S] cluster</name>
        <dbReference type="ChEBI" id="CHEBI:49883"/>
        <note>4Fe-4S-S-AdoMet</note>
    </ligand>
</feature>
<keyword evidence="6 15" id="KW-0963">Cytoplasm</keyword>
<evidence type="ECO:0000256" key="4">
    <source>
        <dbReference type="ARBA" id="ARBA00011245"/>
    </source>
</evidence>
<feature type="binding site" evidence="16">
    <location>
        <begin position="60"/>
        <end position="62"/>
    </location>
    <ligand>
        <name>S-adenosyl-L-methionine</name>
        <dbReference type="ChEBI" id="CHEBI:59789"/>
        <label>2</label>
    </ligand>
</feature>
<feature type="binding site" evidence="16">
    <location>
        <position position="321"/>
    </location>
    <ligand>
        <name>S-adenosyl-L-methionine</name>
        <dbReference type="ChEBI" id="CHEBI:59789"/>
        <label>1</label>
    </ligand>
</feature>
<evidence type="ECO:0000256" key="2">
    <source>
        <dbReference type="ARBA" id="ARBA00004785"/>
    </source>
</evidence>
<keyword evidence="11 15" id="KW-0411">Iron-sulfur</keyword>
<comment type="function">
    <text evidence="13">Involved in the heme biosynthesis. Catalyzes the anaerobic oxidative decarboxylation of propionate groups of rings A and B of coproporphyrinogen III to yield the vinyl groups in protoporphyrinogen IX.</text>
</comment>
<dbReference type="SUPFAM" id="SSF102114">
    <property type="entry name" value="Radical SAM enzymes"/>
    <property type="match status" value="1"/>
</dbReference>
<evidence type="ECO:0000256" key="3">
    <source>
        <dbReference type="ARBA" id="ARBA00005493"/>
    </source>
</evidence>
<dbReference type="InterPro" id="IPR034505">
    <property type="entry name" value="Coproporphyrinogen-III_oxidase"/>
</dbReference>
<dbReference type="PROSITE" id="PS51918">
    <property type="entry name" value="RADICAL_SAM"/>
    <property type="match status" value="1"/>
</dbReference>
<feature type="domain" description="Radical SAM core" evidence="18">
    <location>
        <begin position="39"/>
        <end position="280"/>
    </location>
</feature>
<evidence type="ECO:0000256" key="11">
    <source>
        <dbReference type="ARBA" id="ARBA00023014"/>
    </source>
</evidence>
<dbReference type="PANTHER" id="PTHR13932">
    <property type="entry name" value="COPROPORPHYRINIGEN III OXIDASE"/>
    <property type="match status" value="1"/>
</dbReference>
<dbReference type="GO" id="GO:0046872">
    <property type="term" value="F:metal ion binding"/>
    <property type="evidence" value="ECO:0007669"/>
    <property type="project" value="UniProtKB-KW"/>
</dbReference>
<evidence type="ECO:0000256" key="17">
    <source>
        <dbReference type="PIRSR" id="PIRSR000167-2"/>
    </source>
</evidence>
<dbReference type="PIRSF" id="PIRSF000167">
    <property type="entry name" value="HemN"/>
    <property type="match status" value="1"/>
</dbReference>
<feature type="binding site" evidence="17">
    <location>
        <position position="54"/>
    </location>
    <ligand>
        <name>[4Fe-4S] cluster</name>
        <dbReference type="ChEBI" id="CHEBI:49883"/>
        <note>4Fe-4S-S-AdoMet</note>
    </ligand>
</feature>
<evidence type="ECO:0000256" key="7">
    <source>
        <dbReference type="ARBA" id="ARBA00022691"/>
    </source>
</evidence>
<evidence type="ECO:0000256" key="10">
    <source>
        <dbReference type="ARBA" id="ARBA00023004"/>
    </source>
</evidence>
<keyword evidence="10 15" id="KW-0408">Iron</keyword>
<feature type="binding site" evidence="16">
    <location>
        <position position="235"/>
    </location>
    <ligand>
        <name>S-adenosyl-L-methionine</name>
        <dbReference type="ChEBI" id="CHEBI:59789"/>
        <label>2</label>
    </ligand>
</feature>
<accession>A0A2W5NRD0</accession>
<comment type="catalytic activity">
    <reaction evidence="14 15">
        <text>coproporphyrinogen III + 2 S-adenosyl-L-methionine = protoporphyrinogen IX + 2 5'-deoxyadenosine + 2 L-methionine + 2 CO2</text>
        <dbReference type="Rhea" id="RHEA:15425"/>
        <dbReference type="ChEBI" id="CHEBI:16526"/>
        <dbReference type="ChEBI" id="CHEBI:17319"/>
        <dbReference type="ChEBI" id="CHEBI:57307"/>
        <dbReference type="ChEBI" id="CHEBI:57309"/>
        <dbReference type="ChEBI" id="CHEBI:57844"/>
        <dbReference type="ChEBI" id="CHEBI:59789"/>
        <dbReference type="EC" id="1.3.98.3"/>
    </reaction>
</comment>
<comment type="subcellular location">
    <subcellularLocation>
        <location evidence="1 15">Cytoplasm</location>
    </subcellularLocation>
</comment>